<dbReference type="Gene3D" id="3.40.50.720">
    <property type="entry name" value="NAD(P)-binding Rossmann-like Domain"/>
    <property type="match status" value="1"/>
</dbReference>
<dbReference type="InterPro" id="IPR020904">
    <property type="entry name" value="Sc_DH/Rdtase_CS"/>
</dbReference>
<protein>
    <submittedName>
        <fullName evidence="2">SDR family oxidoreductase</fullName>
    </submittedName>
</protein>
<dbReference type="InterPro" id="IPR002347">
    <property type="entry name" value="SDR_fam"/>
</dbReference>
<dbReference type="PANTHER" id="PTHR42760">
    <property type="entry name" value="SHORT-CHAIN DEHYDROGENASES/REDUCTASES FAMILY MEMBER"/>
    <property type="match status" value="1"/>
</dbReference>
<comment type="similarity">
    <text evidence="1">Belongs to the short-chain dehydrogenases/reductases (SDR) family.</text>
</comment>
<dbReference type="SUPFAM" id="SSF51735">
    <property type="entry name" value="NAD(P)-binding Rossmann-fold domains"/>
    <property type="match status" value="1"/>
</dbReference>
<dbReference type="PRINTS" id="PR00081">
    <property type="entry name" value="GDHRDH"/>
</dbReference>
<dbReference type="PANTHER" id="PTHR42760:SF135">
    <property type="entry name" value="BLL7886 PROTEIN"/>
    <property type="match status" value="1"/>
</dbReference>
<proteinExistence type="inferred from homology"/>
<dbReference type="Proteomes" id="UP001271769">
    <property type="component" value="Unassembled WGS sequence"/>
</dbReference>
<organism evidence="2 3">
    <name type="scientific">Dongia rigui</name>
    <dbReference type="NCBI Taxonomy" id="940149"/>
    <lineage>
        <taxon>Bacteria</taxon>
        <taxon>Pseudomonadati</taxon>
        <taxon>Pseudomonadota</taxon>
        <taxon>Alphaproteobacteria</taxon>
        <taxon>Rhodospirillales</taxon>
        <taxon>Dongiaceae</taxon>
        <taxon>Dongia</taxon>
    </lineage>
</organism>
<dbReference type="RefSeq" id="WP_320502833.1">
    <property type="nucleotide sequence ID" value="NZ_JAXCLX010000004.1"/>
</dbReference>
<keyword evidence="3" id="KW-1185">Reference proteome</keyword>
<evidence type="ECO:0000313" key="3">
    <source>
        <dbReference type="Proteomes" id="UP001271769"/>
    </source>
</evidence>
<comment type="caution">
    <text evidence="2">The sequence shown here is derived from an EMBL/GenBank/DDBJ whole genome shotgun (WGS) entry which is preliminary data.</text>
</comment>
<dbReference type="EMBL" id="JAXCLX010000004">
    <property type="protein sequence ID" value="MDY0874366.1"/>
    <property type="molecule type" value="Genomic_DNA"/>
</dbReference>
<sequence>MAAFDLTGQVALVTGASGDLGRHFAAVLAEAGAAVALMARRGDIVAAEAEKLRARGFKAASVTGDITLPKGLNAAFAAAESELGPISLLVNNAGVSLTTPSLELEDKDWDQVMDTNLKGAWLAAQEAARRWIGAKRPGNIINIASILGQRVASQTLPYAVSKAGMIQMTKALSLEWARHNIRVNALAPGYIRTALNDDFFNTEAGAALVKRIPQRRLGTPQDLDGPLLLLAADASRYMTGTVLTVDGGHLNSSL</sequence>
<reference evidence="2 3" key="1">
    <citation type="journal article" date="2013" name="Antonie Van Leeuwenhoek">
        <title>Dongia rigui sp. nov., isolated from freshwater of a large wetland in Korea.</title>
        <authorList>
            <person name="Baik K.S."/>
            <person name="Hwang Y.M."/>
            <person name="Choi J.S."/>
            <person name="Kwon J."/>
            <person name="Seong C.N."/>
        </authorList>
    </citation>
    <scope>NUCLEOTIDE SEQUENCE [LARGE SCALE GENOMIC DNA]</scope>
    <source>
        <strain evidence="2 3">04SU4-P</strain>
    </source>
</reference>
<evidence type="ECO:0000256" key="1">
    <source>
        <dbReference type="ARBA" id="ARBA00006484"/>
    </source>
</evidence>
<dbReference type="InterPro" id="IPR036291">
    <property type="entry name" value="NAD(P)-bd_dom_sf"/>
</dbReference>
<dbReference type="PRINTS" id="PR00080">
    <property type="entry name" value="SDRFAMILY"/>
</dbReference>
<gene>
    <name evidence="2" type="ORF">SMD31_20670</name>
</gene>
<dbReference type="Pfam" id="PF13561">
    <property type="entry name" value="adh_short_C2"/>
    <property type="match status" value="1"/>
</dbReference>
<dbReference type="PROSITE" id="PS00061">
    <property type="entry name" value="ADH_SHORT"/>
    <property type="match status" value="1"/>
</dbReference>
<accession>A0ABU5E664</accession>
<evidence type="ECO:0000313" key="2">
    <source>
        <dbReference type="EMBL" id="MDY0874366.1"/>
    </source>
</evidence>
<name>A0ABU5E664_9PROT</name>